<dbReference type="PANTHER" id="PTHR39965:SF1">
    <property type="entry name" value="CRISPR SYSTEM CMR SUBUNIT CMR6"/>
    <property type="match status" value="1"/>
</dbReference>
<feature type="domain" description="CRISPR type III-associated protein" evidence="2">
    <location>
        <begin position="91"/>
        <end position="257"/>
    </location>
</feature>
<sequence>MIPLYQEVHNIKLWGKYQKNFNTGLWYDKFFHQWKDGWTIAEDGKKAWIQSVTNGDIGDPSLIQEALTRLLSLVTTLGGSYMCYKTQWRFVTGLGRKHPIENGFVWHHTLGVPYLPGSSFKGLIRSWADEWGEIDSEEIEKIFGPKGKGKSDKVGSIIFFDVLPIKAIKLEADVMTPHYSPYYLQEKSKIEKTPGDWYDPVPIPFLTVASDQTFVFAIAPRGKEGKEDIVKLQEWIKEALSWAGAGAKTAVGYGRFEPDERAQRELIQSLKREG</sequence>
<gene>
    <name evidence="3" type="ORF">EV203_11526</name>
</gene>
<dbReference type="Proteomes" id="UP000294886">
    <property type="component" value="Unassembled WGS sequence"/>
</dbReference>
<dbReference type="InterPro" id="IPR010172">
    <property type="entry name" value="CRISPR-assoc_prot_TM1791"/>
</dbReference>
<dbReference type="InterPro" id="IPR005537">
    <property type="entry name" value="RAMP_III_fam"/>
</dbReference>
<dbReference type="RefSeq" id="WP_009609695.1">
    <property type="nucleotide sequence ID" value="NZ_JBFNEK010000037.1"/>
</dbReference>
<keyword evidence="1" id="KW-0051">Antiviral defense</keyword>
<name>A0A4R2KAP6_9THEO</name>
<evidence type="ECO:0000313" key="3">
    <source>
        <dbReference type="EMBL" id="TCO63535.1"/>
    </source>
</evidence>
<comment type="caution">
    <text evidence="3">The sequence shown here is derived from an EMBL/GenBank/DDBJ whole genome shotgun (WGS) entry which is preliminary data.</text>
</comment>
<protein>
    <submittedName>
        <fullName evidence="3">CRISPR-associated protein Cmr6</fullName>
    </submittedName>
</protein>
<dbReference type="Pfam" id="PF03787">
    <property type="entry name" value="RAMPs"/>
    <property type="match status" value="1"/>
</dbReference>
<dbReference type="EMBL" id="SLWU01000015">
    <property type="protein sequence ID" value="TCO63535.1"/>
    <property type="molecule type" value="Genomic_DNA"/>
</dbReference>
<dbReference type="NCBIfam" id="TIGR01898">
    <property type="entry name" value="cas_TM1791_cmr6"/>
    <property type="match status" value="1"/>
</dbReference>
<reference evidence="3 4" key="1">
    <citation type="submission" date="2019-03" db="EMBL/GenBank/DDBJ databases">
        <title>Genomic Encyclopedia of Type Strains, Phase IV (KMG-IV): sequencing the most valuable type-strain genomes for metagenomic binning, comparative biology and taxonomic classification.</title>
        <authorList>
            <person name="Goeker M."/>
        </authorList>
    </citation>
    <scope>NUCLEOTIDE SEQUENCE [LARGE SCALE GENOMIC DNA]</scope>
    <source>
        <strain evidence="3 4">DSM 13054</strain>
    </source>
</reference>
<dbReference type="GO" id="GO:0051607">
    <property type="term" value="P:defense response to virus"/>
    <property type="evidence" value="ECO:0007669"/>
    <property type="project" value="UniProtKB-KW"/>
</dbReference>
<dbReference type="PANTHER" id="PTHR39965">
    <property type="entry name" value="CRISPR SYSTEM CMR SUBUNIT CMR6"/>
    <property type="match status" value="1"/>
</dbReference>
<evidence type="ECO:0000256" key="1">
    <source>
        <dbReference type="ARBA" id="ARBA00023118"/>
    </source>
</evidence>
<proteinExistence type="predicted"/>
<evidence type="ECO:0000259" key="2">
    <source>
        <dbReference type="Pfam" id="PF03787"/>
    </source>
</evidence>
<evidence type="ECO:0000313" key="4">
    <source>
        <dbReference type="Proteomes" id="UP000294886"/>
    </source>
</evidence>
<organism evidence="3 4">
    <name type="scientific">Caldanaerobacter subterraneus</name>
    <dbReference type="NCBI Taxonomy" id="911092"/>
    <lineage>
        <taxon>Bacteria</taxon>
        <taxon>Bacillati</taxon>
        <taxon>Bacillota</taxon>
        <taxon>Clostridia</taxon>
        <taxon>Thermoanaerobacterales</taxon>
        <taxon>Thermoanaerobacteraceae</taxon>
        <taxon>Caldanaerobacter</taxon>
    </lineage>
</organism>
<dbReference type="AlphaFoldDB" id="A0A4R2KAP6"/>
<accession>A0A4R2KAP6</accession>